<proteinExistence type="predicted"/>
<dbReference type="AlphaFoldDB" id="C9LG19"/>
<comment type="caution">
    <text evidence="1">The sequence shown here is derived from an EMBL/GenBank/DDBJ whole genome shotgun (WGS) entry which is preliminary data.</text>
</comment>
<protein>
    <submittedName>
        <fullName evidence="1">Uncharacterized protein</fullName>
    </submittedName>
</protein>
<dbReference type="HOGENOM" id="CLU_3028597_0_0_10"/>
<evidence type="ECO:0000313" key="2">
    <source>
        <dbReference type="Proteomes" id="UP000003460"/>
    </source>
</evidence>
<reference evidence="1" key="1">
    <citation type="submission" date="2009-09" db="EMBL/GenBank/DDBJ databases">
        <authorList>
            <person name="Weinstock G."/>
            <person name="Sodergren E."/>
            <person name="Clifton S."/>
            <person name="Fulton L."/>
            <person name="Fulton B."/>
            <person name="Courtney L."/>
            <person name="Fronick C."/>
            <person name="Harrison M."/>
            <person name="Strong C."/>
            <person name="Farmer C."/>
            <person name="Delahaunty K."/>
            <person name="Markovic C."/>
            <person name="Hall O."/>
            <person name="Minx P."/>
            <person name="Tomlinson C."/>
            <person name="Mitreva M."/>
            <person name="Nelson J."/>
            <person name="Hou S."/>
            <person name="Wollam A."/>
            <person name="Pepin K.H."/>
            <person name="Johnson M."/>
            <person name="Bhonagiri V."/>
            <person name="Nash W.E."/>
            <person name="Warren W."/>
            <person name="Chinwalla A."/>
            <person name="Mardis E.R."/>
            <person name="Wilson R.K."/>
        </authorList>
    </citation>
    <scope>NUCLEOTIDE SEQUENCE [LARGE SCALE GENOMIC DNA]</scope>
    <source>
        <strain evidence="1">ATCC 51259</strain>
    </source>
</reference>
<dbReference type="Proteomes" id="UP000003460">
    <property type="component" value="Unassembled WGS sequence"/>
</dbReference>
<evidence type="ECO:0000313" key="1">
    <source>
        <dbReference type="EMBL" id="EEX71627.1"/>
    </source>
</evidence>
<keyword evidence="2" id="KW-1185">Reference proteome</keyword>
<gene>
    <name evidence="1" type="ORF">GCWU000325_01159</name>
</gene>
<dbReference type="EMBL" id="ACIJ02000018">
    <property type="protein sequence ID" value="EEX71627.1"/>
    <property type="molecule type" value="Genomic_DNA"/>
</dbReference>
<sequence>MHKDTKGKETIRQQRLKSAYILCISRCFVIQTFQCEHKQAQLLLKTNNDRPYFLS</sequence>
<name>C9LG19_9BACT</name>
<accession>C9LG19</accession>
<organism evidence="1 2">
    <name type="scientific">Alloprevotella tannerae ATCC 51259</name>
    <dbReference type="NCBI Taxonomy" id="626522"/>
    <lineage>
        <taxon>Bacteria</taxon>
        <taxon>Pseudomonadati</taxon>
        <taxon>Bacteroidota</taxon>
        <taxon>Bacteroidia</taxon>
        <taxon>Bacteroidales</taxon>
        <taxon>Prevotellaceae</taxon>
        <taxon>Alloprevotella</taxon>
    </lineage>
</organism>